<organism evidence="2 3">
    <name type="scientific">Williamsia maris</name>
    <dbReference type="NCBI Taxonomy" id="72806"/>
    <lineage>
        <taxon>Bacteria</taxon>
        <taxon>Bacillati</taxon>
        <taxon>Actinomycetota</taxon>
        <taxon>Actinomycetes</taxon>
        <taxon>Mycobacteriales</taxon>
        <taxon>Nocardiaceae</taxon>
        <taxon>Williamsia</taxon>
    </lineage>
</organism>
<evidence type="ECO:0000313" key="2">
    <source>
        <dbReference type="EMBL" id="MCP2174416.1"/>
    </source>
</evidence>
<feature type="compositionally biased region" description="Low complexity" evidence="1">
    <location>
        <begin position="175"/>
        <end position="193"/>
    </location>
</feature>
<dbReference type="InterPro" id="IPR047728">
    <property type="entry name" value="LipDrop-assoc"/>
</dbReference>
<dbReference type="Proteomes" id="UP001206895">
    <property type="component" value="Unassembled WGS sequence"/>
</dbReference>
<feature type="compositionally biased region" description="Polar residues" evidence="1">
    <location>
        <begin position="195"/>
        <end position="211"/>
    </location>
</feature>
<evidence type="ECO:0000313" key="3">
    <source>
        <dbReference type="Proteomes" id="UP001206895"/>
    </source>
</evidence>
<dbReference type="EMBL" id="JAMTCJ010000001">
    <property type="protein sequence ID" value="MCP2174416.1"/>
    <property type="molecule type" value="Genomic_DNA"/>
</dbReference>
<sequence>MIRPPFAARVVTGLIVTAIEETRKLPSTAVTLPMTAVSQTLQAGMRFQQGIAELAIKGDEVLDALFHRAQEEPEWATFDDDAPADVTHDPKSQAPSDSESTSTTATVTPITAAPTATAASEDAPTGSATPGHIPTGPDEPTPADMPSEQADTVEPTPPAKATKAPVKAPAKKSPAKNAPAKKAPAATAAPAKPSTGDTGSANDDAAPSNTGRFALYSSAPENVVRSDVEATPVAPSADAPEIVEYLDYDGLTLAQLRSKIRSVDLDDLRALADYERSHRGRAPFQTMLDNRITAAAGK</sequence>
<accession>A0ABT1H9S3</accession>
<dbReference type="RefSeq" id="WP_253659480.1">
    <property type="nucleotide sequence ID" value="NZ_BAAAJQ010000001.1"/>
</dbReference>
<reference evidence="2 3" key="1">
    <citation type="submission" date="2022-06" db="EMBL/GenBank/DDBJ databases">
        <title>Genomic Encyclopedia of Archaeal and Bacterial Type Strains, Phase II (KMG-II): from individual species to whole genera.</title>
        <authorList>
            <person name="Goeker M."/>
        </authorList>
    </citation>
    <scope>NUCLEOTIDE SEQUENCE [LARGE SCALE GENOMIC DNA]</scope>
    <source>
        <strain evidence="2 3">DSM 44693</strain>
    </source>
</reference>
<evidence type="ECO:0008006" key="4">
    <source>
        <dbReference type="Google" id="ProtNLM"/>
    </source>
</evidence>
<dbReference type="NCBIfam" id="NF033649">
    <property type="entry name" value="LipDrop_Rv1109c"/>
    <property type="match status" value="1"/>
</dbReference>
<feature type="region of interest" description="Disordered" evidence="1">
    <location>
        <begin position="76"/>
        <end position="214"/>
    </location>
</feature>
<evidence type="ECO:0000256" key="1">
    <source>
        <dbReference type="SAM" id="MobiDB-lite"/>
    </source>
</evidence>
<keyword evidence="3" id="KW-1185">Reference proteome</keyword>
<protein>
    <recommendedName>
        <fullName evidence="4">Lipid droplet-associated protein</fullName>
    </recommendedName>
</protein>
<proteinExistence type="predicted"/>
<gene>
    <name evidence="2" type="ORF">LX13_000223</name>
</gene>
<name>A0ABT1H9S3_9NOCA</name>
<comment type="caution">
    <text evidence="2">The sequence shown here is derived from an EMBL/GenBank/DDBJ whole genome shotgun (WGS) entry which is preliminary data.</text>
</comment>
<feature type="compositionally biased region" description="Low complexity" evidence="1">
    <location>
        <begin position="94"/>
        <end position="125"/>
    </location>
</feature>
<feature type="compositionally biased region" description="Low complexity" evidence="1">
    <location>
        <begin position="159"/>
        <end position="168"/>
    </location>
</feature>